<dbReference type="RefSeq" id="WP_378050371.1">
    <property type="nucleotide sequence ID" value="NZ_JBHSXE010000002.1"/>
</dbReference>
<feature type="signal peptide" evidence="1">
    <location>
        <begin position="1"/>
        <end position="20"/>
    </location>
</feature>
<comment type="caution">
    <text evidence="2">The sequence shown here is derived from an EMBL/GenBank/DDBJ whole genome shotgun (WGS) entry which is preliminary data.</text>
</comment>
<dbReference type="Proteomes" id="UP001596380">
    <property type="component" value="Unassembled WGS sequence"/>
</dbReference>
<protein>
    <submittedName>
        <fullName evidence="2">Uncharacterized protein</fullName>
    </submittedName>
</protein>
<dbReference type="EMBL" id="JBHSXS010000019">
    <property type="protein sequence ID" value="MFC6883473.1"/>
    <property type="molecule type" value="Genomic_DNA"/>
</dbReference>
<dbReference type="PROSITE" id="PS51257">
    <property type="entry name" value="PROKAR_LIPOPROTEIN"/>
    <property type="match status" value="1"/>
</dbReference>
<feature type="chain" id="PRO_5046125257" evidence="1">
    <location>
        <begin position="21"/>
        <end position="92"/>
    </location>
</feature>
<name>A0ABW2CNU2_9ACTN</name>
<keyword evidence="1" id="KW-0732">Signal</keyword>
<evidence type="ECO:0000313" key="2">
    <source>
        <dbReference type="EMBL" id="MFC6883473.1"/>
    </source>
</evidence>
<reference evidence="3" key="1">
    <citation type="journal article" date="2019" name="Int. J. Syst. Evol. Microbiol.">
        <title>The Global Catalogue of Microorganisms (GCM) 10K type strain sequencing project: providing services to taxonomists for standard genome sequencing and annotation.</title>
        <authorList>
            <consortium name="The Broad Institute Genomics Platform"/>
            <consortium name="The Broad Institute Genome Sequencing Center for Infectious Disease"/>
            <person name="Wu L."/>
            <person name="Ma J."/>
        </authorList>
    </citation>
    <scope>NUCLEOTIDE SEQUENCE [LARGE SCALE GENOMIC DNA]</scope>
    <source>
        <strain evidence="3">JCM 3369</strain>
    </source>
</reference>
<evidence type="ECO:0000256" key="1">
    <source>
        <dbReference type="SAM" id="SignalP"/>
    </source>
</evidence>
<proteinExistence type="predicted"/>
<organism evidence="2 3">
    <name type="scientific">Actinomadura yumaensis</name>
    <dbReference type="NCBI Taxonomy" id="111807"/>
    <lineage>
        <taxon>Bacteria</taxon>
        <taxon>Bacillati</taxon>
        <taxon>Actinomycetota</taxon>
        <taxon>Actinomycetes</taxon>
        <taxon>Streptosporangiales</taxon>
        <taxon>Thermomonosporaceae</taxon>
        <taxon>Actinomadura</taxon>
    </lineage>
</organism>
<evidence type="ECO:0000313" key="3">
    <source>
        <dbReference type="Proteomes" id="UP001596380"/>
    </source>
</evidence>
<accession>A0ABW2CNU2</accession>
<gene>
    <name evidence="2" type="ORF">ACFQKB_27195</name>
</gene>
<sequence length="92" mass="9976">MNRNSTILVAVAVVTTVAFTSVGCSKLTEPFNDARIKSKDDSPAEVYSMPDGFNNVASKCDRHGNRMYVIYHSDSEYGAVNVVASDPSCKQP</sequence>
<keyword evidence="3" id="KW-1185">Reference proteome</keyword>